<dbReference type="PROSITE" id="PS51257">
    <property type="entry name" value="PROKAR_LIPOPROTEIN"/>
    <property type="match status" value="1"/>
</dbReference>
<proteinExistence type="predicted"/>
<accession>A0A0K1PUF1</accession>
<protein>
    <recommendedName>
        <fullName evidence="4">Lipoprotein</fullName>
    </recommendedName>
</protein>
<evidence type="ECO:0000313" key="2">
    <source>
        <dbReference type="EMBL" id="AKU96739.1"/>
    </source>
</evidence>
<keyword evidence="3" id="KW-1185">Reference proteome</keyword>
<dbReference type="KEGG" id="llu:AKJ09_03403"/>
<dbReference type="AlphaFoldDB" id="A0A0K1PUF1"/>
<name>A0A0K1PUF1_9BACT</name>
<evidence type="ECO:0000256" key="1">
    <source>
        <dbReference type="SAM" id="SignalP"/>
    </source>
</evidence>
<organism evidence="2 3">
    <name type="scientific">Labilithrix luteola</name>
    <dbReference type="NCBI Taxonomy" id="1391654"/>
    <lineage>
        <taxon>Bacteria</taxon>
        <taxon>Pseudomonadati</taxon>
        <taxon>Myxococcota</taxon>
        <taxon>Polyangia</taxon>
        <taxon>Polyangiales</taxon>
        <taxon>Labilitrichaceae</taxon>
        <taxon>Labilithrix</taxon>
    </lineage>
</organism>
<dbReference type="RefSeq" id="WP_146647983.1">
    <property type="nucleotide sequence ID" value="NZ_CP012333.1"/>
</dbReference>
<feature type="signal peptide" evidence="1">
    <location>
        <begin position="1"/>
        <end position="21"/>
    </location>
</feature>
<reference evidence="2 3" key="1">
    <citation type="submission" date="2015-08" db="EMBL/GenBank/DDBJ databases">
        <authorList>
            <person name="Babu N.S."/>
            <person name="Beckwith C.J."/>
            <person name="Beseler K.G."/>
            <person name="Brison A."/>
            <person name="Carone J.V."/>
            <person name="Caskin T.P."/>
            <person name="Diamond M."/>
            <person name="Durham M.E."/>
            <person name="Foxe J.M."/>
            <person name="Go M."/>
            <person name="Henderson B.A."/>
            <person name="Jones I.B."/>
            <person name="McGettigan J.A."/>
            <person name="Micheletti S.J."/>
            <person name="Nasrallah M.E."/>
            <person name="Ortiz D."/>
            <person name="Piller C.R."/>
            <person name="Privatt S.R."/>
            <person name="Schneider S.L."/>
            <person name="Sharp S."/>
            <person name="Smith T.C."/>
            <person name="Stanton J.D."/>
            <person name="Ullery H.E."/>
            <person name="Wilson R.J."/>
            <person name="Serrano M.G."/>
            <person name="Buck G."/>
            <person name="Lee V."/>
            <person name="Wang Y."/>
            <person name="Carvalho R."/>
            <person name="Voegtly L."/>
            <person name="Shi R."/>
            <person name="Duckworth R."/>
            <person name="Johnson A."/>
            <person name="Loviza R."/>
            <person name="Walstead R."/>
            <person name="Shah Z."/>
            <person name="Kiflezghi M."/>
            <person name="Wade K."/>
            <person name="Ball S.L."/>
            <person name="Bradley K.W."/>
            <person name="Asai D.J."/>
            <person name="Bowman C.A."/>
            <person name="Russell D.A."/>
            <person name="Pope W.H."/>
            <person name="Jacobs-Sera D."/>
            <person name="Hendrix R.W."/>
            <person name="Hatfull G.F."/>
        </authorList>
    </citation>
    <scope>NUCLEOTIDE SEQUENCE [LARGE SCALE GENOMIC DNA]</scope>
    <source>
        <strain evidence="2 3">DSM 27648</strain>
    </source>
</reference>
<dbReference type="Proteomes" id="UP000064967">
    <property type="component" value="Chromosome"/>
</dbReference>
<evidence type="ECO:0008006" key="4">
    <source>
        <dbReference type="Google" id="ProtNLM"/>
    </source>
</evidence>
<dbReference type="EMBL" id="CP012333">
    <property type="protein sequence ID" value="AKU96739.1"/>
    <property type="molecule type" value="Genomic_DNA"/>
</dbReference>
<sequence length="225" mass="23532">MKSLRTGSAVAFLALTTSAAACGDLYADPIPTTPPAAGSPVVGIPEDPQVSNPVDTRAACGTLRPKSNDPCVNVGQTCEYGTSPDSRCNELLVCEQTTGGPGWFARPWNACSRSLCPDGGRVANLDGTPCTLDAGAGASDADELVCPMSDGFCACTTGPDAAHAHERRWSCQKPDPGCPTQRPLVGQSCFRADLTCDYGSCVFKEGRRMTCNGRRWDTGDSSCNE</sequence>
<gene>
    <name evidence="2" type="ORF">AKJ09_03403</name>
</gene>
<feature type="chain" id="PRO_5005466061" description="Lipoprotein" evidence="1">
    <location>
        <begin position="22"/>
        <end position="225"/>
    </location>
</feature>
<evidence type="ECO:0000313" key="3">
    <source>
        <dbReference type="Proteomes" id="UP000064967"/>
    </source>
</evidence>
<keyword evidence="1" id="KW-0732">Signal</keyword>
<dbReference type="STRING" id="1391654.AKJ09_03403"/>